<dbReference type="Pfam" id="PF01936">
    <property type="entry name" value="NYN"/>
    <property type="match status" value="1"/>
</dbReference>
<evidence type="ECO:0000256" key="1">
    <source>
        <dbReference type="SAM" id="MobiDB-lite"/>
    </source>
</evidence>
<dbReference type="GO" id="GO:0004540">
    <property type="term" value="F:RNA nuclease activity"/>
    <property type="evidence" value="ECO:0007669"/>
    <property type="project" value="InterPro"/>
</dbReference>
<evidence type="ECO:0000313" key="4">
    <source>
        <dbReference type="Proteomes" id="UP001301958"/>
    </source>
</evidence>
<dbReference type="Gene3D" id="3.40.50.1010">
    <property type="entry name" value="5'-nuclease"/>
    <property type="match status" value="1"/>
</dbReference>
<evidence type="ECO:0000313" key="3">
    <source>
        <dbReference type="EMBL" id="KAK4225161.1"/>
    </source>
</evidence>
<dbReference type="InterPro" id="IPR021139">
    <property type="entry name" value="NYN"/>
</dbReference>
<feature type="compositionally biased region" description="Basic and acidic residues" evidence="1">
    <location>
        <begin position="284"/>
        <end position="296"/>
    </location>
</feature>
<reference evidence="3" key="1">
    <citation type="journal article" date="2023" name="Mol. Phylogenet. Evol.">
        <title>Genome-scale phylogeny and comparative genomics of the fungal order Sordariales.</title>
        <authorList>
            <person name="Hensen N."/>
            <person name="Bonometti L."/>
            <person name="Westerberg I."/>
            <person name="Brannstrom I.O."/>
            <person name="Guillou S."/>
            <person name="Cros-Aarteil S."/>
            <person name="Calhoun S."/>
            <person name="Haridas S."/>
            <person name="Kuo A."/>
            <person name="Mondo S."/>
            <person name="Pangilinan J."/>
            <person name="Riley R."/>
            <person name="LaButti K."/>
            <person name="Andreopoulos B."/>
            <person name="Lipzen A."/>
            <person name="Chen C."/>
            <person name="Yan M."/>
            <person name="Daum C."/>
            <person name="Ng V."/>
            <person name="Clum A."/>
            <person name="Steindorff A."/>
            <person name="Ohm R.A."/>
            <person name="Martin F."/>
            <person name="Silar P."/>
            <person name="Natvig D.O."/>
            <person name="Lalanne C."/>
            <person name="Gautier V."/>
            <person name="Ament-Velasquez S.L."/>
            <person name="Kruys A."/>
            <person name="Hutchinson M.I."/>
            <person name="Powell A.J."/>
            <person name="Barry K."/>
            <person name="Miller A.N."/>
            <person name="Grigoriev I.V."/>
            <person name="Debuchy R."/>
            <person name="Gladieux P."/>
            <person name="Hiltunen Thoren M."/>
            <person name="Johannesson H."/>
        </authorList>
    </citation>
    <scope>NUCLEOTIDE SEQUENCE</scope>
    <source>
        <strain evidence="3">CBS 990.96</strain>
    </source>
</reference>
<feature type="region of interest" description="Disordered" evidence="1">
    <location>
        <begin position="284"/>
        <end position="328"/>
    </location>
</feature>
<dbReference type="Proteomes" id="UP001301958">
    <property type="component" value="Unassembled WGS sequence"/>
</dbReference>
<dbReference type="EMBL" id="MU865373">
    <property type="protein sequence ID" value="KAK4225161.1"/>
    <property type="molecule type" value="Genomic_DNA"/>
</dbReference>
<comment type="caution">
    <text evidence="3">The sequence shown here is derived from an EMBL/GenBank/DDBJ whole genome shotgun (WGS) entry which is preliminary data.</text>
</comment>
<keyword evidence="4" id="KW-1185">Reference proteome</keyword>
<organism evidence="3 4">
    <name type="scientific">Podospora fimiseda</name>
    <dbReference type="NCBI Taxonomy" id="252190"/>
    <lineage>
        <taxon>Eukaryota</taxon>
        <taxon>Fungi</taxon>
        <taxon>Dikarya</taxon>
        <taxon>Ascomycota</taxon>
        <taxon>Pezizomycotina</taxon>
        <taxon>Sordariomycetes</taxon>
        <taxon>Sordariomycetidae</taxon>
        <taxon>Sordariales</taxon>
        <taxon>Podosporaceae</taxon>
        <taxon>Podospora</taxon>
    </lineage>
</organism>
<feature type="domain" description="NYN" evidence="2">
    <location>
        <begin position="33"/>
        <end position="119"/>
    </location>
</feature>
<protein>
    <recommendedName>
        <fullName evidence="2">NYN domain-containing protein</fullName>
    </recommendedName>
</protein>
<proteinExistence type="predicted"/>
<name>A0AAN7BKU7_9PEZI</name>
<reference evidence="3" key="2">
    <citation type="submission" date="2023-05" db="EMBL/GenBank/DDBJ databases">
        <authorList>
            <consortium name="Lawrence Berkeley National Laboratory"/>
            <person name="Steindorff A."/>
            <person name="Hensen N."/>
            <person name="Bonometti L."/>
            <person name="Westerberg I."/>
            <person name="Brannstrom I.O."/>
            <person name="Guillou S."/>
            <person name="Cros-Aarteil S."/>
            <person name="Calhoun S."/>
            <person name="Haridas S."/>
            <person name="Kuo A."/>
            <person name="Mondo S."/>
            <person name="Pangilinan J."/>
            <person name="Riley R."/>
            <person name="Labutti K."/>
            <person name="Andreopoulos B."/>
            <person name="Lipzen A."/>
            <person name="Chen C."/>
            <person name="Yanf M."/>
            <person name="Daum C."/>
            <person name="Ng V."/>
            <person name="Clum A."/>
            <person name="Ohm R."/>
            <person name="Martin F."/>
            <person name="Silar P."/>
            <person name="Natvig D."/>
            <person name="Lalanne C."/>
            <person name="Gautier V."/>
            <person name="Ament-Velasquez S.L."/>
            <person name="Kruys A."/>
            <person name="Hutchinson M.I."/>
            <person name="Powell A.J."/>
            <person name="Barry K."/>
            <person name="Miller A.N."/>
            <person name="Grigoriev I.V."/>
            <person name="Debuchy R."/>
            <person name="Gladieux P."/>
            <person name="Thoren M.H."/>
            <person name="Johannesson H."/>
        </authorList>
    </citation>
    <scope>NUCLEOTIDE SEQUENCE</scope>
    <source>
        <strain evidence="3">CBS 990.96</strain>
    </source>
</reference>
<evidence type="ECO:0000259" key="2">
    <source>
        <dbReference type="Pfam" id="PF01936"/>
    </source>
</evidence>
<gene>
    <name evidence="3" type="ORF">QBC38DRAFT_547030</name>
</gene>
<sequence length="387" mass="43624">MTVDSDPRWRYNAKTLQSILLNHCLLREDWNPVSVKLYGSSVSPDADAVWDALEAVNIEVKVDGQLVADAVDDAADAFYFDDVTSEFVIVSGDRDIHTAVDKIASRRGFDVHVWSWKNGLASEYWEQNEERVHVHLLDDHLEEIGFLEKTWKGDLGSIPRRSPVVLGGGLRAAEIEDSVDGLKLKYPVFTHQLEQNFGNSANIAKHLTLLLGPENSTRNTNDCEKAREKFLLDCKQGLRKIGLKVISFLEYSQKYLTPPSSPTSTSSTNQIQAFHLDMSRMPENRAIESSSDKESQSNDGFQEAVSPRDRKHQAKRGRQDSTGSNSRHHSVRCNLKMYCSHGLSCNFWHIKEKRDQFALEGPKKLHQTILCNSWKTPEGVPIPVGAH</sequence>
<dbReference type="AlphaFoldDB" id="A0AAN7BKU7"/>
<accession>A0AAN7BKU7</accession>